<dbReference type="Gene3D" id="3.30.450.20">
    <property type="entry name" value="PAS domain"/>
    <property type="match status" value="1"/>
</dbReference>
<name>A0A1Y1IPH8_KLENI</name>
<keyword evidence="2" id="KW-0597">Phosphoprotein</keyword>
<gene>
    <name evidence="8" type="ORF">KFL_007260060</name>
</gene>
<dbReference type="SUPFAM" id="SSF52172">
    <property type="entry name" value="CheY-like"/>
    <property type="match status" value="1"/>
</dbReference>
<proteinExistence type="predicted"/>
<dbReference type="SMART" id="SM00448">
    <property type="entry name" value="REC"/>
    <property type="match status" value="1"/>
</dbReference>
<dbReference type="AlphaFoldDB" id="A0A1Y1IPH8"/>
<protein>
    <submittedName>
        <fullName evidence="8">CheY-homologous receiver domain and PAS domain-containing protein</fullName>
    </submittedName>
</protein>
<dbReference type="EMBL" id="DF237675">
    <property type="protein sequence ID" value="GAQ91091.1"/>
    <property type="molecule type" value="Genomic_DNA"/>
</dbReference>
<evidence type="ECO:0000256" key="6">
    <source>
        <dbReference type="SAM" id="MobiDB-lite"/>
    </source>
</evidence>
<sequence length="446" mass="47423">MFLDVPARQVAGASFYGQARAGDLGSSPPFLGFNNTHHKAALDFVLELAGPRCLTPVATKVLNSDPFVNLDELPLGAFAVDRELALTLWNRKLGDLTGWTEADVCRLAAPFPGVLLEPAASTQAPRTCAELLRGAINGKDTSGAEFHLALRGRRRQKVLLSASLRTDVAGAVSGALCVVCPIGPPVAVRDAPPLPGLEDDLDAPAAPPRPLAAVHPASVGGASSLTLDSATECGTPTVKRWEGDACFALERTQSSPVSLISSRASFGSLDGASSLDLEDGREGRLRALVVDEVAAHREVLTALLERCGFEVACASSAKQAAWRFEAALSEKRGFRVLFYELMMAAEDRYESVRQLRRAEEAAGEAGACALIVGVTSMNRWDLAGMDACMERGLAAGMDAFIARELRMQHLRDTLRKLGLQSKLLETGGSLPRALSGTFHNPLNLSR</sequence>
<dbReference type="InterPro" id="IPR035965">
    <property type="entry name" value="PAS-like_dom_sf"/>
</dbReference>
<evidence type="ECO:0000256" key="3">
    <source>
        <dbReference type="ARBA" id="ARBA00022606"/>
    </source>
</evidence>
<keyword evidence="1" id="KW-0600">Photoreceptor protein</keyword>
<keyword evidence="4" id="KW-0675">Receptor</keyword>
<reference evidence="8 9" key="1">
    <citation type="journal article" date="2014" name="Nat. Commun.">
        <title>Klebsormidium flaccidum genome reveals primary factors for plant terrestrial adaptation.</title>
        <authorList>
            <person name="Hori K."/>
            <person name="Maruyama F."/>
            <person name="Fujisawa T."/>
            <person name="Togashi T."/>
            <person name="Yamamoto N."/>
            <person name="Seo M."/>
            <person name="Sato S."/>
            <person name="Yamada T."/>
            <person name="Mori H."/>
            <person name="Tajima N."/>
            <person name="Moriyama T."/>
            <person name="Ikeuchi M."/>
            <person name="Watanabe M."/>
            <person name="Wada H."/>
            <person name="Kobayashi K."/>
            <person name="Saito M."/>
            <person name="Masuda T."/>
            <person name="Sasaki-Sekimoto Y."/>
            <person name="Mashiguchi K."/>
            <person name="Awai K."/>
            <person name="Shimojima M."/>
            <person name="Masuda S."/>
            <person name="Iwai M."/>
            <person name="Nobusawa T."/>
            <person name="Narise T."/>
            <person name="Kondo S."/>
            <person name="Saito H."/>
            <person name="Sato R."/>
            <person name="Murakawa M."/>
            <person name="Ihara Y."/>
            <person name="Oshima-Yamada Y."/>
            <person name="Ohtaka K."/>
            <person name="Satoh M."/>
            <person name="Sonobe K."/>
            <person name="Ishii M."/>
            <person name="Ohtani R."/>
            <person name="Kanamori-Sato M."/>
            <person name="Honoki R."/>
            <person name="Miyazaki D."/>
            <person name="Mochizuki H."/>
            <person name="Umetsu J."/>
            <person name="Higashi K."/>
            <person name="Shibata D."/>
            <person name="Kamiya Y."/>
            <person name="Sato N."/>
            <person name="Nakamura Y."/>
            <person name="Tabata S."/>
            <person name="Ida S."/>
            <person name="Kurokawa K."/>
            <person name="Ohta H."/>
        </authorList>
    </citation>
    <scope>NUCLEOTIDE SEQUENCE [LARGE SCALE GENOMIC DNA]</scope>
    <source>
        <strain evidence="8 9">NIES-2285</strain>
    </source>
</reference>
<evidence type="ECO:0000256" key="2">
    <source>
        <dbReference type="ARBA" id="ARBA00022553"/>
    </source>
</evidence>
<dbReference type="GO" id="GO:0009881">
    <property type="term" value="F:photoreceptor activity"/>
    <property type="evidence" value="ECO:0007669"/>
    <property type="project" value="UniProtKB-KW"/>
</dbReference>
<dbReference type="PROSITE" id="PS50110">
    <property type="entry name" value="RESPONSE_REGULATORY"/>
    <property type="match status" value="1"/>
</dbReference>
<evidence type="ECO:0000313" key="9">
    <source>
        <dbReference type="Proteomes" id="UP000054558"/>
    </source>
</evidence>
<keyword evidence="9" id="KW-1185">Reference proteome</keyword>
<evidence type="ECO:0000313" key="8">
    <source>
        <dbReference type="EMBL" id="GAQ91091.1"/>
    </source>
</evidence>
<accession>A0A1Y1IPH8</accession>
<keyword evidence="3" id="KW-0716">Sensory transduction</keyword>
<feature type="domain" description="Response regulatory" evidence="7">
    <location>
        <begin position="286"/>
        <end position="418"/>
    </location>
</feature>
<evidence type="ECO:0000256" key="5">
    <source>
        <dbReference type="PROSITE-ProRule" id="PRU00169"/>
    </source>
</evidence>
<dbReference type="OMA" id="HKFATAR"/>
<dbReference type="PANTHER" id="PTHR44591:SF3">
    <property type="entry name" value="RESPONSE REGULATORY DOMAIN-CONTAINING PROTEIN"/>
    <property type="match status" value="1"/>
</dbReference>
<dbReference type="InterPro" id="IPR001789">
    <property type="entry name" value="Sig_transdc_resp-reg_receiver"/>
</dbReference>
<dbReference type="Gene3D" id="3.40.50.2300">
    <property type="match status" value="1"/>
</dbReference>
<comment type="caution">
    <text evidence="5">Lacks conserved residue(s) required for the propagation of feature annotation.</text>
</comment>
<keyword evidence="1" id="KW-0157">Chromophore</keyword>
<dbReference type="GO" id="GO:0000160">
    <property type="term" value="P:phosphorelay signal transduction system"/>
    <property type="evidence" value="ECO:0007669"/>
    <property type="project" value="InterPro"/>
</dbReference>
<organism evidence="8 9">
    <name type="scientific">Klebsormidium nitens</name>
    <name type="common">Green alga</name>
    <name type="synonym">Ulothrix nitens</name>
    <dbReference type="NCBI Taxonomy" id="105231"/>
    <lineage>
        <taxon>Eukaryota</taxon>
        <taxon>Viridiplantae</taxon>
        <taxon>Streptophyta</taxon>
        <taxon>Klebsormidiophyceae</taxon>
        <taxon>Klebsormidiales</taxon>
        <taxon>Klebsormidiaceae</taxon>
        <taxon>Klebsormidium</taxon>
    </lineage>
</organism>
<dbReference type="CDD" id="cd00130">
    <property type="entry name" value="PAS"/>
    <property type="match status" value="1"/>
</dbReference>
<dbReference type="InterPro" id="IPR000014">
    <property type="entry name" value="PAS"/>
</dbReference>
<dbReference type="SUPFAM" id="SSF55785">
    <property type="entry name" value="PYP-like sensor domain (PAS domain)"/>
    <property type="match status" value="1"/>
</dbReference>
<dbReference type="OrthoDB" id="10266508at2759"/>
<evidence type="ECO:0000259" key="7">
    <source>
        <dbReference type="PROSITE" id="PS50110"/>
    </source>
</evidence>
<dbReference type="PANTHER" id="PTHR44591">
    <property type="entry name" value="STRESS RESPONSE REGULATOR PROTEIN 1"/>
    <property type="match status" value="1"/>
</dbReference>
<feature type="region of interest" description="Disordered" evidence="6">
    <location>
        <begin position="191"/>
        <end position="215"/>
    </location>
</feature>
<dbReference type="InterPro" id="IPR011006">
    <property type="entry name" value="CheY-like_superfamily"/>
</dbReference>
<evidence type="ECO:0000256" key="4">
    <source>
        <dbReference type="ARBA" id="ARBA00023170"/>
    </source>
</evidence>
<dbReference type="InterPro" id="IPR050595">
    <property type="entry name" value="Bact_response_regulator"/>
</dbReference>
<dbReference type="Proteomes" id="UP000054558">
    <property type="component" value="Unassembled WGS sequence"/>
</dbReference>
<evidence type="ECO:0000256" key="1">
    <source>
        <dbReference type="ARBA" id="ARBA00022543"/>
    </source>
</evidence>